<evidence type="ECO:0000313" key="3">
    <source>
        <dbReference type="Proteomes" id="UP000319908"/>
    </source>
</evidence>
<organism evidence="2 3">
    <name type="scientific">Allorhodopirellula heiligendammensis</name>
    <dbReference type="NCBI Taxonomy" id="2714739"/>
    <lineage>
        <taxon>Bacteria</taxon>
        <taxon>Pseudomonadati</taxon>
        <taxon>Planctomycetota</taxon>
        <taxon>Planctomycetia</taxon>
        <taxon>Pirellulales</taxon>
        <taxon>Pirellulaceae</taxon>
        <taxon>Allorhodopirellula</taxon>
    </lineage>
</organism>
<dbReference type="RefSeq" id="WP_146407349.1">
    <property type="nucleotide sequence ID" value="NZ_SJPU01000002.1"/>
</dbReference>
<feature type="compositionally biased region" description="Basic and acidic residues" evidence="1">
    <location>
        <begin position="13"/>
        <end position="26"/>
    </location>
</feature>
<accession>A0A5C6BVM7</accession>
<feature type="region of interest" description="Disordered" evidence="1">
    <location>
        <begin position="1"/>
        <end position="26"/>
    </location>
</feature>
<reference evidence="2 3" key="1">
    <citation type="journal article" date="2020" name="Antonie Van Leeuwenhoek">
        <title>Rhodopirellula heiligendammensis sp. nov., Rhodopirellula pilleata sp. nov., and Rhodopirellula solitaria sp. nov. isolated from natural or artificial marine surfaces in Northern Germany and California, USA, and emended description of the genus Rhodopirellula.</title>
        <authorList>
            <person name="Kallscheuer N."/>
            <person name="Wiegand S."/>
            <person name="Jogler M."/>
            <person name="Boedeker C."/>
            <person name="Peeters S.H."/>
            <person name="Rast P."/>
            <person name="Heuer A."/>
            <person name="Jetten M.S.M."/>
            <person name="Rohde M."/>
            <person name="Jogler C."/>
        </authorList>
    </citation>
    <scope>NUCLEOTIDE SEQUENCE [LARGE SCALE GENOMIC DNA]</scope>
    <source>
        <strain evidence="2 3">Poly21</strain>
    </source>
</reference>
<sequence length="445" mass="50218">MPEYQKKPAHTPRVAEHEDALGESCGKHESDYAREAKYLAAVQDVKALGRRPVDWMKRELLAGAAGDDRRNWAQRKVLKNDPSFLLQSYDRMSGKDHKSTVREARVFDYLSRCHLLAMHATTEEGTTEYKAAARATVCTTSLYQTSTQIPHTYRFVRNSNVCINPWVCPHCYARKMEEAFQDSACRLEEQRPRYIALLSQTCSIALADEDLCKSERAAMRSSLHSTAEMLGGTGGLWTVQLGPVLEQKQFWAANEACYENAEELALRVAVMAYIPNSLASLTKLKQFCVGNYVAPPGVYIDLVEAGQVGGLRAVMVKCRNSSEPTVKLKNNPHGLFHWPTMTLCSPQQWHTRFHMTHSQKSVRKWGDWCRKRTARPRVKPRSRPQQRRERLLEAAGSILATSGYPAVPIPGRTILRKLLDDAGIKASERDVRWLIAQNFQAGSLS</sequence>
<evidence type="ECO:0000313" key="2">
    <source>
        <dbReference type="EMBL" id="TWU15481.1"/>
    </source>
</evidence>
<comment type="caution">
    <text evidence="2">The sequence shown here is derived from an EMBL/GenBank/DDBJ whole genome shotgun (WGS) entry which is preliminary data.</text>
</comment>
<dbReference type="EMBL" id="SJPU01000002">
    <property type="protein sequence ID" value="TWU15481.1"/>
    <property type="molecule type" value="Genomic_DNA"/>
</dbReference>
<dbReference type="AlphaFoldDB" id="A0A5C6BVM7"/>
<name>A0A5C6BVM7_9BACT</name>
<evidence type="ECO:0000256" key="1">
    <source>
        <dbReference type="SAM" id="MobiDB-lite"/>
    </source>
</evidence>
<gene>
    <name evidence="2" type="ORF">Poly21_26770</name>
</gene>
<protein>
    <submittedName>
        <fullName evidence="2">Uncharacterized protein</fullName>
    </submittedName>
</protein>
<keyword evidence="3" id="KW-1185">Reference proteome</keyword>
<dbReference type="Proteomes" id="UP000319908">
    <property type="component" value="Unassembled WGS sequence"/>
</dbReference>
<proteinExistence type="predicted"/>